<comment type="caution">
    <text evidence="1">The sequence shown here is derived from an EMBL/GenBank/DDBJ whole genome shotgun (WGS) entry which is preliminary data.</text>
</comment>
<protein>
    <submittedName>
        <fullName evidence="1">Uncharacterized protein</fullName>
    </submittedName>
</protein>
<gene>
    <name evidence="1" type="ORF">PPRIM_AZ9-3.1.T0290295</name>
</gene>
<name>A0A8S1KWY5_PARPR</name>
<keyword evidence="2" id="KW-1185">Reference proteome</keyword>
<sequence>MSQTNTNHTISGRMILHQSQKQQKSHPYFKDTRVNSCSYIHMKKGNPYAIPFYEIANKGQIDYQNKSVCVTSTYSDDYKPKPNLHVGSEKKTLFPYTMGSFRSRLPEPDAPILTKNASQIEIGDRHFNVKRHFISTAHNVYGNFGKFGNVSNPGILAEKTKWHHHLQQL</sequence>
<reference evidence="1" key="1">
    <citation type="submission" date="2021-01" db="EMBL/GenBank/DDBJ databases">
        <authorList>
            <consortium name="Genoscope - CEA"/>
            <person name="William W."/>
        </authorList>
    </citation>
    <scope>NUCLEOTIDE SEQUENCE</scope>
</reference>
<dbReference type="EMBL" id="CAJJDM010000028">
    <property type="protein sequence ID" value="CAD8059980.1"/>
    <property type="molecule type" value="Genomic_DNA"/>
</dbReference>
<dbReference type="Proteomes" id="UP000688137">
    <property type="component" value="Unassembled WGS sequence"/>
</dbReference>
<evidence type="ECO:0000313" key="1">
    <source>
        <dbReference type="EMBL" id="CAD8059980.1"/>
    </source>
</evidence>
<proteinExistence type="predicted"/>
<evidence type="ECO:0000313" key="2">
    <source>
        <dbReference type="Proteomes" id="UP000688137"/>
    </source>
</evidence>
<accession>A0A8S1KWY5</accession>
<dbReference type="OMA" id="YTMGSFR"/>
<organism evidence="1 2">
    <name type="scientific">Paramecium primaurelia</name>
    <dbReference type="NCBI Taxonomy" id="5886"/>
    <lineage>
        <taxon>Eukaryota</taxon>
        <taxon>Sar</taxon>
        <taxon>Alveolata</taxon>
        <taxon>Ciliophora</taxon>
        <taxon>Intramacronucleata</taxon>
        <taxon>Oligohymenophorea</taxon>
        <taxon>Peniculida</taxon>
        <taxon>Parameciidae</taxon>
        <taxon>Paramecium</taxon>
    </lineage>
</organism>
<dbReference type="AlphaFoldDB" id="A0A8S1KWY5"/>